<accession>A0A2N9FXW3</accession>
<gene>
    <name evidence="1" type="ORF">FSB_LOCUS23328</name>
</gene>
<protein>
    <submittedName>
        <fullName evidence="1">Uncharacterized protein</fullName>
    </submittedName>
</protein>
<name>A0A2N9FXW3_FAGSY</name>
<reference evidence="1" key="1">
    <citation type="submission" date="2018-02" db="EMBL/GenBank/DDBJ databases">
        <authorList>
            <person name="Cohen D.B."/>
            <person name="Kent A.D."/>
        </authorList>
    </citation>
    <scope>NUCLEOTIDE SEQUENCE</scope>
</reference>
<dbReference type="AlphaFoldDB" id="A0A2N9FXW3"/>
<dbReference type="EMBL" id="OIVN01001569">
    <property type="protein sequence ID" value="SPC95446.1"/>
    <property type="molecule type" value="Genomic_DNA"/>
</dbReference>
<evidence type="ECO:0000313" key="1">
    <source>
        <dbReference type="EMBL" id="SPC95446.1"/>
    </source>
</evidence>
<proteinExistence type="predicted"/>
<organism evidence="1">
    <name type="scientific">Fagus sylvatica</name>
    <name type="common">Beechnut</name>
    <dbReference type="NCBI Taxonomy" id="28930"/>
    <lineage>
        <taxon>Eukaryota</taxon>
        <taxon>Viridiplantae</taxon>
        <taxon>Streptophyta</taxon>
        <taxon>Embryophyta</taxon>
        <taxon>Tracheophyta</taxon>
        <taxon>Spermatophyta</taxon>
        <taxon>Magnoliopsida</taxon>
        <taxon>eudicotyledons</taxon>
        <taxon>Gunneridae</taxon>
        <taxon>Pentapetalae</taxon>
        <taxon>rosids</taxon>
        <taxon>fabids</taxon>
        <taxon>Fagales</taxon>
        <taxon>Fagaceae</taxon>
        <taxon>Fagus</taxon>
    </lineage>
</organism>
<sequence>MPHRAPSSRVGTIARSYPLCGEFAQRTVFGPNFQGQFWRPSDSDQTGEATGKPRVASRSWSCSLSNAPELADQLVVSRKEFAREGGCPRGKTHQIFNAFSLFLSVFARTVDLASDETELGLEKYGPANRGRQSVFVHRRAFFRSKIPARPGKILTIQEFQVVSEHALHRGELGFARYDLANRGRWNVPYAKGSFSDRDSGLTGGALDDPEVARGGQSDPVFGLVNGPVKPRSNLVNLSQTWSKLSKLWEMYPGPRFEGFLGIADPIRVRNGLVKPRSNLVNPGQTGSNLRKCVPDPVLRLFDVASPCRIRPTWYGLSSFCVSTPEKIPGVKMGL</sequence>